<protein>
    <recommendedName>
        <fullName evidence="3">EF-hand domain-containing protein</fullName>
    </recommendedName>
</protein>
<gene>
    <name evidence="1" type="ORF">OJF2_39490</name>
</gene>
<organism evidence="1 2">
    <name type="scientific">Aquisphaera giovannonii</name>
    <dbReference type="NCBI Taxonomy" id="406548"/>
    <lineage>
        <taxon>Bacteria</taxon>
        <taxon>Pseudomonadati</taxon>
        <taxon>Planctomycetota</taxon>
        <taxon>Planctomycetia</taxon>
        <taxon>Isosphaerales</taxon>
        <taxon>Isosphaeraceae</taxon>
        <taxon>Aquisphaera</taxon>
    </lineage>
</organism>
<evidence type="ECO:0000313" key="1">
    <source>
        <dbReference type="EMBL" id="QEH35397.1"/>
    </source>
</evidence>
<proteinExistence type="predicted"/>
<dbReference type="AlphaFoldDB" id="A0A5B9W543"/>
<accession>A0A5B9W543</accession>
<dbReference type="EMBL" id="CP042997">
    <property type="protein sequence ID" value="QEH35397.1"/>
    <property type="molecule type" value="Genomic_DNA"/>
</dbReference>
<dbReference type="Proteomes" id="UP000324233">
    <property type="component" value="Chromosome"/>
</dbReference>
<name>A0A5B9W543_9BACT</name>
<dbReference type="RefSeq" id="WP_210420086.1">
    <property type="nucleotide sequence ID" value="NZ_CP042997.1"/>
</dbReference>
<evidence type="ECO:0000313" key="2">
    <source>
        <dbReference type="Proteomes" id="UP000324233"/>
    </source>
</evidence>
<reference evidence="1 2" key="1">
    <citation type="submission" date="2019-08" db="EMBL/GenBank/DDBJ databases">
        <title>Deep-cultivation of Planctomycetes and their phenomic and genomic characterization uncovers novel biology.</title>
        <authorList>
            <person name="Wiegand S."/>
            <person name="Jogler M."/>
            <person name="Boedeker C."/>
            <person name="Pinto D."/>
            <person name="Vollmers J."/>
            <person name="Rivas-Marin E."/>
            <person name="Kohn T."/>
            <person name="Peeters S.H."/>
            <person name="Heuer A."/>
            <person name="Rast P."/>
            <person name="Oberbeckmann S."/>
            <person name="Bunk B."/>
            <person name="Jeske O."/>
            <person name="Meyerdierks A."/>
            <person name="Storesund J.E."/>
            <person name="Kallscheuer N."/>
            <person name="Luecker S."/>
            <person name="Lage O.M."/>
            <person name="Pohl T."/>
            <person name="Merkel B.J."/>
            <person name="Hornburger P."/>
            <person name="Mueller R.-W."/>
            <person name="Bruemmer F."/>
            <person name="Labrenz M."/>
            <person name="Spormann A.M."/>
            <person name="Op den Camp H."/>
            <person name="Overmann J."/>
            <person name="Amann R."/>
            <person name="Jetten M.S.M."/>
            <person name="Mascher T."/>
            <person name="Medema M.H."/>
            <person name="Devos D.P."/>
            <person name="Kaster A.-K."/>
            <person name="Ovreas L."/>
            <person name="Rohde M."/>
            <person name="Galperin M.Y."/>
            <person name="Jogler C."/>
        </authorList>
    </citation>
    <scope>NUCLEOTIDE SEQUENCE [LARGE SCALE GENOMIC DNA]</scope>
    <source>
        <strain evidence="1 2">OJF2</strain>
    </source>
</reference>
<dbReference type="KEGG" id="agv:OJF2_39490"/>
<evidence type="ECO:0008006" key="3">
    <source>
        <dbReference type="Google" id="ProtNLM"/>
    </source>
</evidence>
<keyword evidence="2" id="KW-1185">Reference proteome</keyword>
<sequence>MATVMQAPREMVEAVADLRLPPKADRRLQSLMDRNSDGVLTAEERDELEALVELSESIALLRAQALRALGRPPR</sequence>